<dbReference type="InterPro" id="IPR029052">
    <property type="entry name" value="Metallo-depent_PP-like"/>
</dbReference>
<reference evidence="6 7" key="1">
    <citation type="submission" date="2017-02" db="EMBL/GenBank/DDBJ databases">
        <authorList>
            <person name="Peterson S.W."/>
        </authorList>
    </citation>
    <scope>NUCLEOTIDE SEQUENCE [LARGE SCALE GENOMIC DNA]</scope>
    <source>
        <strain evidence="6 7">USBA 369</strain>
    </source>
</reference>
<accession>A0A1T4SS12</accession>
<keyword evidence="3" id="KW-0408">Iron</keyword>
<comment type="similarity">
    <text evidence="4">Belongs to the cyclic nucleotide phosphodiesterase class-III family.</text>
</comment>
<dbReference type="RefSeq" id="WP_078709551.1">
    <property type="nucleotide sequence ID" value="NZ_FUXL01000013.1"/>
</dbReference>
<keyword evidence="7" id="KW-1185">Reference proteome</keyword>
<dbReference type="Gene3D" id="3.60.21.10">
    <property type="match status" value="1"/>
</dbReference>
<evidence type="ECO:0000256" key="1">
    <source>
        <dbReference type="ARBA" id="ARBA00022723"/>
    </source>
</evidence>
<dbReference type="SUPFAM" id="SSF56300">
    <property type="entry name" value="Metallo-dependent phosphatases"/>
    <property type="match status" value="1"/>
</dbReference>
<dbReference type="Proteomes" id="UP000190135">
    <property type="component" value="Unassembled WGS sequence"/>
</dbReference>
<dbReference type="GO" id="GO:0016787">
    <property type="term" value="F:hydrolase activity"/>
    <property type="evidence" value="ECO:0007669"/>
    <property type="project" value="UniProtKB-KW"/>
</dbReference>
<evidence type="ECO:0000313" key="6">
    <source>
        <dbReference type="EMBL" id="SKA30671.1"/>
    </source>
</evidence>
<dbReference type="InterPro" id="IPR050884">
    <property type="entry name" value="CNP_phosphodiesterase-III"/>
</dbReference>
<keyword evidence="1" id="KW-0479">Metal-binding</keyword>
<organism evidence="6 7">
    <name type="scientific">Consotaella salsifontis</name>
    <dbReference type="NCBI Taxonomy" id="1365950"/>
    <lineage>
        <taxon>Bacteria</taxon>
        <taxon>Pseudomonadati</taxon>
        <taxon>Pseudomonadota</taxon>
        <taxon>Alphaproteobacteria</taxon>
        <taxon>Hyphomicrobiales</taxon>
        <taxon>Aurantimonadaceae</taxon>
        <taxon>Consotaella</taxon>
    </lineage>
</organism>
<protein>
    <submittedName>
        <fullName evidence="6">Calcineurin-like phosphoesterase</fullName>
    </submittedName>
</protein>
<feature type="domain" description="Calcineurin-like phosphoesterase" evidence="5">
    <location>
        <begin position="3"/>
        <end position="189"/>
    </location>
</feature>
<dbReference type="PANTHER" id="PTHR42988:SF2">
    <property type="entry name" value="CYCLIC NUCLEOTIDE PHOSPHODIESTERASE CBUA0032-RELATED"/>
    <property type="match status" value="1"/>
</dbReference>
<dbReference type="GO" id="GO:0046872">
    <property type="term" value="F:metal ion binding"/>
    <property type="evidence" value="ECO:0007669"/>
    <property type="project" value="UniProtKB-KW"/>
</dbReference>
<name>A0A1T4SS12_9HYPH</name>
<dbReference type="OrthoDB" id="651281at2"/>
<dbReference type="InterPro" id="IPR004843">
    <property type="entry name" value="Calcineurin-like_PHP"/>
</dbReference>
<sequence>MIVAQISDIHAAPGNGNISRLDRALSWLGDVALDALVVSGDLIDEGWTDGYREISARFDTLCCPVLLLPGNSDDGDAMRGVFARRFGSVECANAMHFAADLSDLLLVGVDATLSATSGGDVSPHLGWLEDVLTDSAPRASLVFSHHHLFPSGIAPLDESMAQGAEALRDLLRQCSCKPLAISCGHVHRPMSGMIAGVPVHVCGSICPANPLWFGGVSVPTIGEPPMLMVHRLDGCELVSHHVAV</sequence>
<dbReference type="Pfam" id="PF00149">
    <property type="entry name" value="Metallophos"/>
    <property type="match status" value="1"/>
</dbReference>
<gene>
    <name evidence="6" type="ORF">SAMN05428963_11349</name>
</gene>
<dbReference type="EMBL" id="FUXL01000013">
    <property type="protein sequence ID" value="SKA30671.1"/>
    <property type="molecule type" value="Genomic_DNA"/>
</dbReference>
<evidence type="ECO:0000256" key="4">
    <source>
        <dbReference type="ARBA" id="ARBA00025742"/>
    </source>
</evidence>
<proteinExistence type="inferred from homology"/>
<keyword evidence="2" id="KW-0378">Hydrolase</keyword>
<dbReference type="AlphaFoldDB" id="A0A1T4SS12"/>
<dbReference type="STRING" id="1365950.SAMN05428963_11349"/>
<dbReference type="PANTHER" id="PTHR42988">
    <property type="entry name" value="PHOSPHOHYDROLASE"/>
    <property type="match status" value="1"/>
</dbReference>
<evidence type="ECO:0000313" key="7">
    <source>
        <dbReference type="Proteomes" id="UP000190135"/>
    </source>
</evidence>
<evidence type="ECO:0000256" key="3">
    <source>
        <dbReference type="ARBA" id="ARBA00023004"/>
    </source>
</evidence>
<evidence type="ECO:0000259" key="5">
    <source>
        <dbReference type="Pfam" id="PF00149"/>
    </source>
</evidence>
<evidence type="ECO:0000256" key="2">
    <source>
        <dbReference type="ARBA" id="ARBA00022801"/>
    </source>
</evidence>